<proteinExistence type="predicted"/>
<dbReference type="PANTHER" id="PTHR43582">
    <property type="entry name" value="LINEARMYCIN RESISTANCE ATP-BINDING PROTEIN LNRL"/>
    <property type="match status" value="1"/>
</dbReference>
<dbReference type="Pfam" id="PF00005">
    <property type="entry name" value="ABC_tran"/>
    <property type="match status" value="1"/>
</dbReference>
<evidence type="ECO:0000313" key="5">
    <source>
        <dbReference type="Proteomes" id="UP001367922"/>
    </source>
</evidence>
<organism evidence="4 5">
    <name type="scientific">Bacillus yunxiaonensis</name>
    <dbReference type="NCBI Taxonomy" id="3127665"/>
    <lineage>
        <taxon>Bacteria</taxon>
        <taxon>Bacillati</taxon>
        <taxon>Bacillota</taxon>
        <taxon>Bacilli</taxon>
        <taxon>Bacillales</taxon>
        <taxon>Bacillaceae</taxon>
        <taxon>Bacillus</taxon>
    </lineage>
</organism>
<dbReference type="EMBL" id="JBAWSV010000013">
    <property type="protein sequence ID" value="MEI4832384.1"/>
    <property type="molecule type" value="Genomic_DNA"/>
</dbReference>
<gene>
    <name evidence="4" type="ORF">WAX78_23690</name>
</gene>
<dbReference type="PROSITE" id="PS50893">
    <property type="entry name" value="ABC_TRANSPORTER_2"/>
    <property type="match status" value="1"/>
</dbReference>
<sequence>MLVVDHITKSFGKKEVVKGVSFSIEKGETFGLLGPNGAGKSTTISMICGLFPYDSGDIRVGGKSVKEYPMEAKQKIGVVPQDIALYPTLSAKENLIFWGKMYGLSGATAKKRADEVLTYVGLEDRAKDKIETFSGGMKRRINIGVALMHEPELLIMDEPTVGIDPQSRNHILETVKRLNEKGMTVIYTSHYMEEVEYLCERIAIVDHGKVIALGTKSELCNRLTDGFMVRLQVNRYNQELLQKLQALPVVERIVVDEDSNTIDIALINGDAVGMVVSEVVGNRVQIVKLEVQEPNLEALFLQLTGRSLRD</sequence>
<dbReference type="InterPro" id="IPR027417">
    <property type="entry name" value="P-loop_NTPase"/>
</dbReference>
<dbReference type="SMART" id="SM00382">
    <property type="entry name" value="AAA"/>
    <property type="match status" value="1"/>
</dbReference>
<reference evidence="4 5" key="1">
    <citation type="submission" date="2024-01" db="EMBL/GenBank/DDBJ databases">
        <title>Seven novel Bacillus-like species.</title>
        <authorList>
            <person name="Liu G."/>
        </authorList>
    </citation>
    <scope>NUCLEOTIDE SEQUENCE [LARGE SCALE GENOMIC DNA]</scope>
    <source>
        <strain evidence="4 5">FJAT-53711</strain>
    </source>
</reference>
<protein>
    <submittedName>
        <fullName evidence="4">ABC transporter ATP-binding protein</fullName>
    </submittedName>
</protein>
<dbReference type="PROSITE" id="PS00211">
    <property type="entry name" value="ABC_TRANSPORTER_1"/>
    <property type="match status" value="1"/>
</dbReference>
<dbReference type="PANTHER" id="PTHR43582:SF2">
    <property type="entry name" value="LINEARMYCIN RESISTANCE ATP-BINDING PROTEIN LNRL"/>
    <property type="match status" value="1"/>
</dbReference>
<keyword evidence="1" id="KW-0547">Nucleotide-binding</keyword>
<evidence type="ECO:0000313" key="4">
    <source>
        <dbReference type="EMBL" id="MEI4832384.1"/>
    </source>
</evidence>
<keyword evidence="5" id="KW-1185">Reference proteome</keyword>
<dbReference type="Proteomes" id="UP001367922">
    <property type="component" value="Unassembled WGS sequence"/>
</dbReference>
<evidence type="ECO:0000256" key="2">
    <source>
        <dbReference type="ARBA" id="ARBA00022840"/>
    </source>
</evidence>
<dbReference type="InterPro" id="IPR017871">
    <property type="entry name" value="ABC_transporter-like_CS"/>
</dbReference>
<dbReference type="RefSeq" id="WP_336484517.1">
    <property type="nucleotide sequence ID" value="NZ_JBAWSV010000013.1"/>
</dbReference>
<accession>A0ABU8G2B0</accession>
<evidence type="ECO:0000256" key="1">
    <source>
        <dbReference type="ARBA" id="ARBA00022741"/>
    </source>
</evidence>
<evidence type="ECO:0000259" key="3">
    <source>
        <dbReference type="PROSITE" id="PS50893"/>
    </source>
</evidence>
<dbReference type="Gene3D" id="3.40.50.300">
    <property type="entry name" value="P-loop containing nucleotide triphosphate hydrolases"/>
    <property type="match status" value="1"/>
</dbReference>
<name>A0ABU8G2B0_9BACI</name>
<comment type="caution">
    <text evidence="4">The sequence shown here is derived from an EMBL/GenBank/DDBJ whole genome shotgun (WGS) entry which is preliminary data.</text>
</comment>
<dbReference type="GO" id="GO:0005524">
    <property type="term" value="F:ATP binding"/>
    <property type="evidence" value="ECO:0007669"/>
    <property type="project" value="UniProtKB-KW"/>
</dbReference>
<dbReference type="SUPFAM" id="SSF52540">
    <property type="entry name" value="P-loop containing nucleoside triphosphate hydrolases"/>
    <property type="match status" value="1"/>
</dbReference>
<feature type="domain" description="ABC transporter" evidence="3">
    <location>
        <begin position="2"/>
        <end position="232"/>
    </location>
</feature>
<dbReference type="InterPro" id="IPR003439">
    <property type="entry name" value="ABC_transporter-like_ATP-bd"/>
</dbReference>
<keyword evidence="2 4" id="KW-0067">ATP-binding</keyword>
<dbReference type="InterPro" id="IPR003593">
    <property type="entry name" value="AAA+_ATPase"/>
</dbReference>